<keyword evidence="8" id="KW-1185">Reference proteome</keyword>
<sequence>MCKYVERERATLGSEHEAGKQQRAMTDYMTNLRVKLPATCIILEVIIIILFATLVEYDHDTDAKHWHEEMSKHNKTDYENEFYFRYPSE</sequence>
<reference evidence="7" key="1">
    <citation type="thesis" date="2021" institute="BYU ScholarsArchive" country="Provo, UT, USA">
        <title>Applications of and Algorithms for Genome Assembly and Genomic Analyses with an Emphasis on Marine Teleosts.</title>
        <authorList>
            <person name="Pickett B.D."/>
        </authorList>
    </citation>
    <scope>NUCLEOTIDE SEQUENCE</scope>
    <source>
        <strain evidence="7">HI-2016</strain>
    </source>
</reference>
<evidence type="ECO:0000256" key="5">
    <source>
        <dbReference type="SAM" id="MobiDB-lite"/>
    </source>
</evidence>
<evidence type="ECO:0000313" key="7">
    <source>
        <dbReference type="EMBL" id="KAG9345294.1"/>
    </source>
</evidence>
<feature type="transmembrane region" description="Helical" evidence="6">
    <location>
        <begin position="36"/>
        <end position="55"/>
    </location>
</feature>
<comment type="subcellular location">
    <subcellularLocation>
        <location evidence="1">Membrane</location>
        <topology evidence="1">Multi-pass membrane protein</topology>
    </subcellularLocation>
</comment>
<accession>A0A8T2NYS7</accession>
<evidence type="ECO:0000313" key="8">
    <source>
        <dbReference type="Proteomes" id="UP000824540"/>
    </source>
</evidence>
<dbReference type="GO" id="GO:0016020">
    <property type="term" value="C:membrane"/>
    <property type="evidence" value="ECO:0007669"/>
    <property type="project" value="UniProtKB-SubCell"/>
</dbReference>
<name>A0A8T2NYS7_9TELE</name>
<protein>
    <submittedName>
        <fullName evidence="7">Uncharacterized protein</fullName>
    </submittedName>
</protein>
<feature type="region of interest" description="Disordered" evidence="5">
    <location>
        <begin position="1"/>
        <end position="20"/>
    </location>
</feature>
<keyword evidence="4 6" id="KW-0472">Membrane</keyword>
<keyword evidence="2 6" id="KW-0812">Transmembrane</keyword>
<organism evidence="7 8">
    <name type="scientific">Albula glossodonta</name>
    <name type="common">roundjaw bonefish</name>
    <dbReference type="NCBI Taxonomy" id="121402"/>
    <lineage>
        <taxon>Eukaryota</taxon>
        <taxon>Metazoa</taxon>
        <taxon>Chordata</taxon>
        <taxon>Craniata</taxon>
        <taxon>Vertebrata</taxon>
        <taxon>Euteleostomi</taxon>
        <taxon>Actinopterygii</taxon>
        <taxon>Neopterygii</taxon>
        <taxon>Teleostei</taxon>
        <taxon>Albuliformes</taxon>
        <taxon>Albulidae</taxon>
        <taxon>Albula</taxon>
    </lineage>
</organism>
<dbReference type="AlphaFoldDB" id="A0A8T2NYS7"/>
<gene>
    <name evidence="7" type="ORF">JZ751_009840</name>
</gene>
<dbReference type="Gene3D" id="1.10.3430.10">
    <property type="entry name" value="Ammonium transporter AmtB like domains"/>
    <property type="match status" value="1"/>
</dbReference>
<proteinExistence type="predicted"/>
<dbReference type="Proteomes" id="UP000824540">
    <property type="component" value="Unassembled WGS sequence"/>
</dbReference>
<keyword evidence="3 6" id="KW-1133">Transmembrane helix</keyword>
<evidence type="ECO:0000256" key="4">
    <source>
        <dbReference type="ARBA" id="ARBA00023136"/>
    </source>
</evidence>
<evidence type="ECO:0000256" key="3">
    <source>
        <dbReference type="ARBA" id="ARBA00022989"/>
    </source>
</evidence>
<dbReference type="InterPro" id="IPR029020">
    <property type="entry name" value="Ammonium/urea_transptr"/>
</dbReference>
<evidence type="ECO:0000256" key="1">
    <source>
        <dbReference type="ARBA" id="ARBA00004141"/>
    </source>
</evidence>
<evidence type="ECO:0000256" key="2">
    <source>
        <dbReference type="ARBA" id="ARBA00022692"/>
    </source>
</evidence>
<dbReference type="EMBL" id="JAFBMS010000018">
    <property type="protein sequence ID" value="KAG9345294.1"/>
    <property type="molecule type" value="Genomic_DNA"/>
</dbReference>
<dbReference type="OrthoDB" id="10556862at2759"/>
<comment type="caution">
    <text evidence="7">The sequence shown here is derived from an EMBL/GenBank/DDBJ whole genome shotgun (WGS) entry which is preliminary data.</text>
</comment>
<evidence type="ECO:0000256" key="6">
    <source>
        <dbReference type="SAM" id="Phobius"/>
    </source>
</evidence>